<dbReference type="Pfam" id="PF07883">
    <property type="entry name" value="Cupin_2"/>
    <property type="match status" value="1"/>
</dbReference>
<dbReference type="RefSeq" id="WP_200268780.1">
    <property type="nucleotide sequence ID" value="NZ_JAENIJ010000007.1"/>
</dbReference>
<dbReference type="EMBL" id="JAENIJ010000007">
    <property type="protein sequence ID" value="MBK1882036.1"/>
    <property type="molecule type" value="Genomic_DNA"/>
</dbReference>
<comment type="caution">
    <text evidence="2">The sequence shown here is derived from an EMBL/GenBank/DDBJ whole genome shotgun (WGS) entry which is preliminary data.</text>
</comment>
<dbReference type="InterPro" id="IPR014710">
    <property type="entry name" value="RmlC-like_jellyroll"/>
</dbReference>
<evidence type="ECO:0000313" key="2">
    <source>
        <dbReference type="EMBL" id="MBK1882036.1"/>
    </source>
</evidence>
<organism evidence="2 3">
    <name type="scientific">Luteolibacter pohnpeiensis</name>
    <dbReference type="NCBI Taxonomy" id="454153"/>
    <lineage>
        <taxon>Bacteria</taxon>
        <taxon>Pseudomonadati</taxon>
        <taxon>Verrucomicrobiota</taxon>
        <taxon>Verrucomicrobiia</taxon>
        <taxon>Verrucomicrobiales</taxon>
        <taxon>Verrucomicrobiaceae</taxon>
        <taxon>Luteolibacter</taxon>
    </lineage>
</organism>
<dbReference type="SUPFAM" id="SSF51182">
    <property type="entry name" value="RmlC-like cupins"/>
    <property type="match status" value="1"/>
</dbReference>
<dbReference type="InterPro" id="IPR013096">
    <property type="entry name" value="Cupin_2"/>
</dbReference>
<accession>A0A934VQF0</accession>
<gene>
    <name evidence="2" type="ORF">JIN85_06395</name>
</gene>
<dbReference type="Gene3D" id="2.60.120.10">
    <property type="entry name" value="Jelly Rolls"/>
    <property type="match status" value="1"/>
</dbReference>
<protein>
    <submittedName>
        <fullName evidence="2">Cupin domain-containing protein</fullName>
    </submittedName>
</protein>
<dbReference type="PANTHER" id="PTHR36440:SF1">
    <property type="entry name" value="PUTATIVE (AFU_ORTHOLOGUE AFUA_8G07350)-RELATED"/>
    <property type="match status" value="1"/>
</dbReference>
<keyword evidence="3" id="KW-1185">Reference proteome</keyword>
<reference evidence="2" key="1">
    <citation type="submission" date="2021-01" db="EMBL/GenBank/DDBJ databases">
        <title>Modified the classification status of verrucomicrobia.</title>
        <authorList>
            <person name="Feng X."/>
        </authorList>
    </citation>
    <scope>NUCLEOTIDE SEQUENCE</scope>
    <source>
        <strain evidence="2">KCTC 22041</strain>
    </source>
</reference>
<sequence length="157" mass="17346">MNLSNKNIRQPGEENFMPVFGGEFDFFLNGTTTNGWLSGGLYIAPPQDGPAPHIHHREDEFFLVIEGRFSFFFDGTWTEGGPGTAVYLPRGKAHTFRNIGDTPGKLYVLTNSDGLKSFFSQCEKPFYRPDGPDFPTIAEIGVAHGIEFVDPATLVPS</sequence>
<name>A0A934VQF0_9BACT</name>
<dbReference type="InterPro" id="IPR053146">
    <property type="entry name" value="QDO-like"/>
</dbReference>
<dbReference type="AlphaFoldDB" id="A0A934VQF0"/>
<dbReference type="InterPro" id="IPR011051">
    <property type="entry name" value="RmlC_Cupin_sf"/>
</dbReference>
<dbReference type="PANTHER" id="PTHR36440">
    <property type="entry name" value="PUTATIVE (AFU_ORTHOLOGUE AFUA_8G07350)-RELATED"/>
    <property type="match status" value="1"/>
</dbReference>
<evidence type="ECO:0000313" key="3">
    <source>
        <dbReference type="Proteomes" id="UP000603141"/>
    </source>
</evidence>
<feature type="domain" description="Cupin type-2" evidence="1">
    <location>
        <begin position="43"/>
        <end position="108"/>
    </location>
</feature>
<evidence type="ECO:0000259" key="1">
    <source>
        <dbReference type="Pfam" id="PF07883"/>
    </source>
</evidence>
<dbReference type="Proteomes" id="UP000603141">
    <property type="component" value="Unassembled WGS sequence"/>
</dbReference>
<proteinExistence type="predicted"/>